<accession>A0ABW8LZH7</accession>
<dbReference type="Gene3D" id="3.40.50.720">
    <property type="entry name" value="NAD(P)-binding Rossmann-like Domain"/>
    <property type="match status" value="1"/>
</dbReference>
<reference evidence="4 5" key="1">
    <citation type="submission" date="2024-11" db="EMBL/GenBank/DDBJ databases">
        <title>The Natural Products Discovery Center: Release of the First 8490 Sequenced Strains for Exploring Actinobacteria Biosynthetic Diversity.</title>
        <authorList>
            <person name="Kalkreuter E."/>
            <person name="Kautsar S.A."/>
            <person name="Yang D."/>
            <person name="Bader C.D."/>
            <person name="Teijaro C.N."/>
            <person name="Fluegel L."/>
            <person name="Davis C.M."/>
            <person name="Simpson J.R."/>
            <person name="Lauterbach L."/>
            <person name="Steele A.D."/>
            <person name="Gui C."/>
            <person name="Meng S."/>
            <person name="Li G."/>
            <person name="Viehrig K."/>
            <person name="Ye F."/>
            <person name="Su P."/>
            <person name="Kiefer A.F."/>
            <person name="Nichols A."/>
            <person name="Cepeda A.J."/>
            <person name="Yan W."/>
            <person name="Fan B."/>
            <person name="Jiang Y."/>
            <person name="Adhikari A."/>
            <person name="Zheng C.-J."/>
            <person name="Schuster L."/>
            <person name="Cowan T.M."/>
            <person name="Smanski M.J."/>
            <person name="Chevrette M.G."/>
            <person name="De Carvalho L.P.S."/>
            <person name="Shen B."/>
        </authorList>
    </citation>
    <scope>NUCLEOTIDE SEQUENCE [LARGE SCALE GENOMIC DNA]</scope>
    <source>
        <strain evidence="4 5">NPDC020863</strain>
    </source>
</reference>
<dbReference type="Gene3D" id="3.90.25.10">
    <property type="entry name" value="UDP-galactose 4-epimerase, domain 1"/>
    <property type="match status" value="1"/>
</dbReference>
<dbReference type="InterPro" id="IPR008030">
    <property type="entry name" value="NmrA-like"/>
</dbReference>
<dbReference type="InterPro" id="IPR051164">
    <property type="entry name" value="NmrA-like_oxidored"/>
</dbReference>
<dbReference type="PANTHER" id="PTHR42748:SF7">
    <property type="entry name" value="NMRA LIKE REDOX SENSOR 1-RELATED"/>
    <property type="match status" value="1"/>
</dbReference>
<evidence type="ECO:0000313" key="4">
    <source>
        <dbReference type="EMBL" id="MFK4270399.1"/>
    </source>
</evidence>
<evidence type="ECO:0000256" key="1">
    <source>
        <dbReference type="ARBA" id="ARBA00006328"/>
    </source>
</evidence>
<name>A0ABW8LZH7_9ACTN</name>
<comment type="caution">
    <text evidence="4">The sequence shown here is derived from an EMBL/GenBank/DDBJ whole genome shotgun (WGS) entry which is preliminary data.</text>
</comment>
<keyword evidence="2" id="KW-0521">NADP</keyword>
<dbReference type="CDD" id="cd05251">
    <property type="entry name" value="NmrA_like_SDR_a"/>
    <property type="match status" value="1"/>
</dbReference>
<dbReference type="Proteomes" id="UP001620295">
    <property type="component" value="Unassembled WGS sequence"/>
</dbReference>
<organism evidence="4 5">
    <name type="scientific">Streptomyces milbemycinicus</name>
    <dbReference type="NCBI Taxonomy" id="476552"/>
    <lineage>
        <taxon>Bacteria</taxon>
        <taxon>Bacillati</taxon>
        <taxon>Actinomycetota</taxon>
        <taxon>Actinomycetes</taxon>
        <taxon>Kitasatosporales</taxon>
        <taxon>Streptomycetaceae</taxon>
        <taxon>Streptomyces</taxon>
    </lineage>
</organism>
<gene>
    <name evidence="4" type="ORF">ACI2L5_36535</name>
</gene>
<sequence>MSTAPILVTGATGKQGGATARALLAQGVPVRALVRDPDSAPARAVQALGAQLVVGDLRDRDAVRRAVDGARGVFSVQMPDLADLLGDTEWVCGRNLIDAAAEAGVEHLVHTSISGVGQHRETPGWGEERWKGMEHVYEVKAALQDRGRDAGFRYWTLLKPAFFMENFLVPGFVFSPDGRRLVSLIKPDTVLKLIAVQDIGNAAAAAFTDPERFNGVELELAGDELTMAEVAAVLSRASGTELTAPDMTLEEALAAGMPEFAAGHERLNTVDQPASPRYARALGLRMTGFEEWAKEHGAALPPARQAAQ</sequence>
<dbReference type="SUPFAM" id="SSF51735">
    <property type="entry name" value="NAD(P)-binding Rossmann-fold domains"/>
    <property type="match status" value="1"/>
</dbReference>
<dbReference type="EMBL" id="JBJDQH010000013">
    <property type="protein sequence ID" value="MFK4270399.1"/>
    <property type="molecule type" value="Genomic_DNA"/>
</dbReference>
<dbReference type="RefSeq" id="WP_358638962.1">
    <property type="nucleotide sequence ID" value="NZ_JBFAEV010000014.1"/>
</dbReference>
<dbReference type="Pfam" id="PF05368">
    <property type="entry name" value="NmrA"/>
    <property type="match status" value="1"/>
</dbReference>
<proteinExistence type="inferred from homology"/>
<evidence type="ECO:0000313" key="5">
    <source>
        <dbReference type="Proteomes" id="UP001620295"/>
    </source>
</evidence>
<comment type="similarity">
    <text evidence="1">Belongs to the NmrA-type oxidoreductase family.</text>
</comment>
<feature type="domain" description="NmrA-like" evidence="3">
    <location>
        <begin position="5"/>
        <end position="254"/>
    </location>
</feature>
<protein>
    <submittedName>
        <fullName evidence="4">NmrA/HSCARG family protein</fullName>
    </submittedName>
</protein>
<dbReference type="PANTHER" id="PTHR42748">
    <property type="entry name" value="NITROGEN METABOLITE REPRESSION PROTEIN NMRA FAMILY MEMBER"/>
    <property type="match status" value="1"/>
</dbReference>
<dbReference type="InterPro" id="IPR036291">
    <property type="entry name" value="NAD(P)-bd_dom_sf"/>
</dbReference>
<keyword evidence="5" id="KW-1185">Reference proteome</keyword>
<evidence type="ECO:0000259" key="3">
    <source>
        <dbReference type="Pfam" id="PF05368"/>
    </source>
</evidence>
<evidence type="ECO:0000256" key="2">
    <source>
        <dbReference type="ARBA" id="ARBA00022857"/>
    </source>
</evidence>